<feature type="domain" description="B12-binding" evidence="1">
    <location>
        <begin position="204"/>
        <end position="333"/>
    </location>
</feature>
<dbReference type="InterPro" id="IPR036724">
    <property type="entry name" value="Cobalamin-bd_sf"/>
</dbReference>
<sequence length="333" mass="35611">MIRQAMCLSLGSSLLDGVGQRTGRVGDDAIRAATRLGESEMASAFGTGSAALLKAISSPLKGWIRQPETRGDHLGPDPSRTLGSVIERDFIPRLMMQYSKSGPQPDCESPASVTEEEAMQFAPLPLQMEADELLAEVEAFLHRGVGVEAIFLDLLAPSARQIGKLWEADECDFVDVTMGLWRLQEVMREVAARCPPVVRSLGIQRTALFSPMPGDQHSFGTLIMDEMFARAGWKSEALVDPNRGEVLRLLSEKSFDLVGLTITSDCLSGPLSNLISAIRTVSVNPQTAILIGGRAVNENPGLVAEVGADGTAVDAQAALQVAARLVEGTRLSA</sequence>
<dbReference type="Pfam" id="PF02607">
    <property type="entry name" value="B12-binding_2"/>
    <property type="match status" value="1"/>
</dbReference>
<dbReference type="Gene3D" id="1.10.1240.10">
    <property type="entry name" value="Methionine synthase domain"/>
    <property type="match status" value="1"/>
</dbReference>
<proteinExistence type="predicted"/>
<dbReference type="RefSeq" id="WP_305932318.1">
    <property type="nucleotide sequence ID" value="NZ_JAVAIM010000001.1"/>
</dbReference>
<evidence type="ECO:0000313" key="3">
    <source>
        <dbReference type="Proteomes" id="UP001240639"/>
    </source>
</evidence>
<name>A0ABT9HP97_9SPHN</name>
<dbReference type="InterPro" id="IPR003759">
    <property type="entry name" value="Cbl-bd_cap"/>
</dbReference>
<evidence type="ECO:0000313" key="2">
    <source>
        <dbReference type="EMBL" id="MDP4574965.1"/>
    </source>
</evidence>
<dbReference type="InterPro" id="IPR006158">
    <property type="entry name" value="Cobalamin-bd"/>
</dbReference>
<dbReference type="Gene3D" id="3.40.50.280">
    <property type="entry name" value="Cobalamin-binding domain"/>
    <property type="match status" value="1"/>
</dbReference>
<dbReference type="Proteomes" id="UP001240639">
    <property type="component" value="Unassembled WGS sequence"/>
</dbReference>
<dbReference type="SUPFAM" id="SSF52242">
    <property type="entry name" value="Cobalamin (vitamin B12)-binding domain"/>
    <property type="match status" value="1"/>
</dbReference>
<evidence type="ECO:0000259" key="1">
    <source>
        <dbReference type="PROSITE" id="PS51332"/>
    </source>
</evidence>
<dbReference type="EMBL" id="JAVAIM010000001">
    <property type="protein sequence ID" value="MDP4574965.1"/>
    <property type="molecule type" value="Genomic_DNA"/>
</dbReference>
<keyword evidence="3" id="KW-1185">Reference proteome</keyword>
<protein>
    <submittedName>
        <fullName evidence="2">Cobalamin B12-binding protein</fullName>
    </submittedName>
</protein>
<gene>
    <name evidence="2" type="ORF">Q9K02_07415</name>
</gene>
<dbReference type="InterPro" id="IPR036594">
    <property type="entry name" value="Meth_synthase_dom"/>
</dbReference>
<organism evidence="2 3">
    <name type="scientific">Qipengyuania profundimaris</name>
    <dbReference type="NCBI Taxonomy" id="3067652"/>
    <lineage>
        <taxon>Bacteria</taxon>
        <taxon>Pseudomonadati</taxon>
        <taxon>Pseudomonadota</taxon>
        <taxon>Alphaproteobacteria</taxon>
        <taxon>Sphingomonadales</taxon>
        <taxon>Erythrobacteraceae</taxon>
        <taxon>Qipengyuania</taxon>
    </lineage>
</organism>
<accession>A0ABT9HP97</accession>
<dbReference type="PROSITE" id="PS51332">
    <property type="entry name" value="B12_BINDING"/>
    <property type="match status" value="1"/>
</dbReference>
<comment type="caution">
    <text evidence="2">The sequence shown here is derived from an EMBL/GenBank/DDBJ whole genome shotgun (WGS) entry which is preliminary data.</text>
</comment>
<reference evidence="2 3" key="1">
    <citation type="submission" date="2023-08" db="EMBL/GenBank/DDBJ databases">
        <title>genomic of G39.</title>
        <authorList>
            <person name="Wang Y."/>
        </authorList>
    </citation>
    <scope>NUCLEOTIDE SEQUENCE [LARGE SCALE GENOMIC DNA]</scope>
    <source>
        <strain evidence="2 3">G39</strain>
    </source>
</reference>